<reference evidence="2" key="1">
    <citation type="submission" date="2020-11" db="EMBL/GenBank/DDBJ databases">
        <title>Halonatronomonas betainensis gen. nov., sp. nov. a novel haloalkaliphilic representative of the family Halanaerobiacae capable of betaine degradation.</title>
        <authorList>
            <person name="Boltyanskaya Y."/>
            <person name="Kevbrin V."/>
            <person name="Detkova E."/>
            <person name="Grouzdev D.S."/>
            <person name="Koziaeva V."/>
            <person name="Zhilina T."/>
        </authorList>
    </citation>
    <scope>NUCLEOTIDE SEQUENCE</scope>
    <source>
        <strain evidence="2">Z-7014</strain>
    </source>
</reference>
<dbReference type="PANTHER" id="PTHR11575">
    <property type="entry name" value="5'-NUCLEOTIDASE-RELATED"/>
    <property type="match status" value="1"/>
</dbReference>
<evidence type="ECO:0000313" key="2">
    <source>
        <dbReference type="EMBL" id="MBF8437063.1"/>
    </source>
</evidence>
<proteinExistence type="predicted"/>
<dbReference type="RefSeq" id="WP_270453996.1">
    <property type="nucleotide sequence ID" value="NZ_JADPIE010000004.1"/>
</dbReference>
<gene>
    <name evidence="2" type="ORF">I0Q91_08240</name>
</gene>
<dbReference type="SUPFAM" id="SSF55816">
    <property type="entry name" value="5'-nucleotidase (syn. UDP-sugar hydrolase), C-terminal domain"/>
    <property type="match status" value="1"/>
</dbReference>
<dbReference type="Pfam" id="PF02872">
    <property type="entry name" value="5_nucleotid_C"/>
    <property type="match status" value="1"/>
</dbReference>
<dbReference type="InterPro" id="IPR008334">
    <property type="entry name" value="5'-Nucleotdase_C"/>
</dbReference>
<name>A0A931AYC6_9FIRM</name>
<dbReference type="GO" id="GO:0030288">
    <property type="term" value="C:outer membrane-bounded periplasmic space"/>
    <property type="evidence" value="ECO:0007669"/>
    <property type="project" value="TreeGrafter"/>
</dbReference>
<accession>A0A931AYC6</accession>
<evidence type="ECO:0000313" key="3">
    <source>
        <dbReference type="Proteomes" id="UP000621436"/>
    </source>
</evidence>
<dbReference type="GO" id="GO:0009166">
    <property type="term" value="P:nucleotide catabolic process"/>
    <property type="evidence" value="ECO:0007669"/>
    <property type="project" value="InterPro"/>
</dbReference>
<dbReference type="EMBL" id="JADPIE010000004">
    <property type="protein sequence ID" value="MBF8437063.1"/>
    <property type="molecule type" value="Genomic_DNA"/>
</dbReference>
<feature type="domain" description="5'-Nucleotidase C-terminal" evidence="1">
    <location>
        <begin position="46"/>
        <end position="207"/>
    </location>
</feature>
<dbReference type="InterPro" id="IPR006179">
    <property type="entry name" value="5_nucleotidase/apyrase"/>
</dbReference>
<dbReference type="GO" id="GO:0016787">
    <property type="term" value="F:hydrolase activity"/>
    <property type="evidence" value="ECO:0007669"/>
    <property type="project" value="InterPro"/>
</dbReference>
<keyword evidence="3" id="KW-1185">Reference proteome</keyword>
<dbReference type="InterPro" id="IPR036907">
    <property type="entry name" value="5'-Nucleotdase_C_sf"/>
</dbReference>
<organism evidence="2 3">
    <name type="scientific">Halonatronomonas betaini</name>
    <dbReference type="NCBI Taxonomy" id="2778430"/>
    <lineage>
        <taxon>Bacteria</taxon>
        <taxon>Bacillati</taxon>
        <taxon>Bacillota</taxon>
        <taxon>Clostridia</taxon>
        <taxon>Halanaerobiales</taxon>
        <taxon>Halarsenatibacteraceae</taxon>
        <taxon>Halonatronomonas</taxon>
    </lineage>
</organism>
<evidence type="ECO:0000259" key="1">
    <source>
        <dbReference type="Pfam" id="PF02872"/>
    </source>
</evidence>
<dbReference type="AlphaFoldDB" id="A0A931AYC6"/>
<dbReference type="Gene3D" id="3.90.780.10">
    <property type="entry name" value="5'-Nucleotidase, C-terminal domain"/>
    <property type="match status" value="1"/>
</dbReference>
<sequence>MKNYKLFSFVLVLVVIITLSMAVSVNASDRVSAIDLTTYFGRILDSAPTQLINEAQIWYGERELADTEYADLPVLSAAAPFKAGRLGRNDFAYVEAGDLSWDDLNEIYIYHDNEVRGVKLNGVQIIDWLEHVGNHFELIDPELEEEQHIVNYDQNAYNHDIIEGIEYQYDLTKPVGERVVYATYMGDELSEDHEFIVITNNHRADGGFPHMDGESTVYSSDDRNLDILIEYVEAHSPVEPTPSNNWSLKPFETASPLVYQSHPDAVDFIEKYEIQGLELIETTLRGWGVFEVDLFELSN</sequence>
<protein>
    <submittedName>
        <fullName evidence="2">5'-nucleotidase C-terminal domain-containing protein</fullName>
    </submittedName>
</protein>
<dbReference type="PANTHER" id="PTHR11575:SF6">
    <property type="entry name" value="2',3'-CYCLIC-NUCLEOTIDE 2'-PHOSPHODIESTERASE_3'-NUCLEOTIDASE"/>
    <property type="match status" value="1"/>
</dbReference>
<dbReference type="Proteomes" id="UP000621436">
    <property type="component" value="Unassembled WGS sequence"/>
</dbReference>
<comment type="caution">
    <text evidence="2">The sequence shown here is derived from an EMBL/GenBank/DDBJ whole genome shotgun (WGS) entry which is preliminary data.</text>
</comment>